<dbReference type="Proteomes" id="UP000319731">
    <property type="component" value="Unassembled WGS sequence"/>
</dbReference>
<protein>
    <submittedName>
        <fullName evidence="7">Uncharacterized protein</fullName>
    </submittedName>
</protein>
<evidence type="ECO:0000259" key="6">
    <source>
        <dbReference type="Pfam" id="PF23387"/>
    </source>
</evidence>
<dbReference type="PROSITE" id="PS50082">
    <property type="entry name" value="WD_REPEATS_2"/>
    <property type="match status" value="2"/>
</dbReference>
<dbReference type="SMART" id="SM00320">
    <property type="entry name" value="WD40"/>
    <property type="match status" value="5"/>
</dbReference>
<dbReference type="FunFam" id="1.25.40.470:FF:000007">
    <property type="entry name" value="Intraflagellar transport 80 homolog (Chlamydomonas)"/>
    <property type="match status" value="1"/>
</dbReference>
<dbReference type="InterPro" id="IPR056456">
    <property type="entry name" value="Beta-prop_IFT80_2nd"/>
</dbReference>
<keyword evidence="2" id="KW-0969">Cilium</keyword>
<dbReference type="InterPro" id="IPR015943">
    <property type="entry name" value="WD40/YVTN_repeat-like_dom_sf"/>
</dbReference>
<dbReference type="OrthoDB" id="408728at2759"/>
<comment type="subcellular location">
    <subcellularLocation>
        <location evidence="1">Cell projection</location>
        <location evidence="1">Cilium</location>
    </subcellularLocation>
</comment>
<dbReference type="GO" id="GO:0005929">
    <property type="term" value="C:cilium"/>
    <property type="evidence" value="ECO:0007669"/>
    <property type="project" value="UniProtKB-SubCell"/>
</dbReference>
<dbReference type="FunFam" id="2.130.10.10:FF:000463">
    <property type="entry name" value="intraflagellar transport protein 80 homolog"/>
    <property type="match status" value="1"/>
</dbReference>
<evidence type="ECO:0000256" key="2">
    <source>
        <dbReference type="ARBA" id="ARBA00023069"/>
    </source>
</evidence>
<gene>
    <name evidence="7" type="ORF">SmJEL517_g02004</name>
</gene>
<dbReference type="InterPro" id="IPR001680">
    <property type="entry name" value="WD40_rpt"/>
</dbReference>
<dbReference type="Pfam" id="PF23387">
    <property type="entry name" value="TPR_IFT80_172"/>
    <property type="match status" value="1"/>
</dbReference>
<feature type="domain" description="IFT80/172/WDR35 TPR" evidence="6">
    <location>
        <begin position="619"/>
        <end position="764"/>
    </location>
</feature>
<evidence type="ECO:0000313" key="8">
    <source>
        <dbReference type="Proteomes" id="UP000319731"/>
    </source>
</evidence>
<sequence length="776" mass="86368">MNYTLAGTHHPLDQVDDNKIIRWSGDGDYLGNMVTTLFNNPTQTNKKPTENDPASQLYLTEFQWLSPSNSAPSKGGQPNTNLDVLVAGGTDGRFYLCSKGGRVEKAVEAHKGALLALRWNYEGSALVTAGEDGQVKIWSRSGMLRSSLAQAAHSVYSVAWSPDNDQVLYTNGKSLVIKPLQPASKPIQWKAHDAPILKVDWNLANNLIISASEDKKYRIWDSFGRQLYSSAPHDHAITSLAWSPNGEAFAVGSYDLIRVCDRAGWSYAMEQPNCGSVYSIAWTTDGTQFACAGGQGAVVRYEWQHYEVTQLDKKIRVHDVLNGFDEVLDFRDRVVKLSLGFGHLVAATPTQCYIYSDKNWNTPAVFDLASQGRVVCIVQSLDLFSIVDNSNGIQIYSYDGRLVSSPRYPGLRPEFLTPSTMSLVADVFAIKDRADEKAIYVFDTTTGKLLTPTPLRHSADILEISISNTTPSSTSSYGRLLAILDKNHDLYIMPITIGSSLHLPKKLGTMVETFCWNEDSDVLAAMVDGRFIVWYHPASVFIDEDLVSIARLDQDGSNFGKQAQIIGLYGNQCTIRRADGAVVTVSDISPFPALLHEQGRKRKWEEAVRLCRYSKSKELWACLAAVAIASGELNTAEVGYAAIDEIQKVQYISYIRDIPTPEGRAAELALLARCPQQAESILLSAGLVFRAIQMWISLFHWDKALDLALKSRNHVDVVLWYRAKWLKSIGMSEGNAKFEKLNHEVELDWETINSKMEMEYEMERKRPGARPYASSS</sequence>
<evidence type="ECO:0000256" key="4">
    <source>
        <dbReference type="PROSITE-ProRule" id="PRU00221"/>
    </source>
</evidence>
<name>A0A507CCW3_9FUNG</name>
<dbReference type="Gene3D" id="1.25.40.470">
    <property type="match status" value="1"/>
</dbReference>
<dbReference type="PANTHER" id="PTHR24098">
    <property type="entry name" value="OUTER SEGMENT 5"/>
    <property type="match status" value="1"/>
</dbReference>
<proteinExistence type="predicted"/>
<organism evidence="7 8">
    <name type="scientific">Synchytrium microbalum</name>
    <dbReference type="NCBI Taxonomy" id="1806994"/>
    <lineage>
        <taxon>Eukaryota</taxon>
        <taxon>Fungi</taxon>
        <taxon>Fungi incertae sedis</taxon>
        <taxon>Chytridiomycota</taxon>
        <taxon>Chytridiomycota incertae sedis</taxon>
        <taxon>Chytridiomycetes</taxon>
        <taxon>Synchytriales</taxon>
        <taxon>Synchytriaceae</taxon>
        <taxon>Synchytrium</taxon>
    </lineage>
</organism>
<dbReference type="Gene3D" id="2.130.10.10">
    <property type="entry name" value="YVTN repeat-like/Quinoprotein amine dehydrogenase"/>
    <property type="match status" value="1"/>
</dbReference>
<dbReference type="EMBL" id="QEAO01000007">
    <property type="protein sequence ID" value="TPX35764.1"/>
    <property type="molecule type" value="Genomic_DNA"/>
</dbReference>
<evidence type="ECO:0000256" key="1">
    <source>
        <dbReference type="ARBA" id="ARBA00004138"/>
    </source>
</evidence>
<comment type="caution">
    <text evidence="7">The sequence shown here is derived from an EMBL/GenBank/DDBJ whole genome shotgun (WGS) entry which is preliminary data.</text>
</comment>
<evidence type="ECO:0000313" key="7">
    <source>
        <dbReference type="EMBL" id="TPX35764.1"/>
    </source>
</evidence>
<dbReference type="Pfam" id="PF23335">
    <property type="entry name" value="Beta-prop_IFT80_2nd"/>
    <property type="match status" value="1"/>
</dbReference>
<dbReference type="RefSeq" id="XP_031026196.1">
    <property type="nucleotide sequence ID" value="XM_031167932.1"/>
</dbReference>
<dbReference type="PROSITE" id="PS50294">
    <property type="entry name" value="WD_REPEATS_REGION"/>
    <property type="match status" value="2"/>
</dbReference>
<keyword evidence="3" id="KW-0966">Cell projection</keyword>
<dbReference type="GO" id="GO:0060271">
    <property type="term" value="P:cilium assembly"/>
    <property type="evidence" value="ECO:0007669"/>
    <property type="project" value="TreeGrafter"/>
</dbReference>
<dbReference type="InterPro" id="IPR036322">
    <property type="entry name" value="WD40_repeat_dom_sf"/>
</dbReference>
<feature type="repeat" description="WD" evidence="4">
    <location>
        <begin position="107"/>
        <end position="139"/>
    </location>
</feature>
<dbReference type="PANTHER" id="PTHR24098:SF0">
    <property type="entry name" value="OUTER SEGMENT 5"/>
    <property type="match status" value="1"/>
</dbReference>
<evidence type="ECO:0000256" key="3">
    <source>
        <dbReference type="ARBA" id="ARBA00023273"/>
    </source>
</evidence>
<feature type="repeat" description="WD" evidence="4">
    <location>
        <begin position="189"/>
        <end position="221"/>
    </location>
</feature>
<dbReference type="InterPro" id="IPR056157">
    <property type="entry name" value="TPR_IFT80_172_dom"/>
</dbReference>
<dbReference type="AlphaFoldDB" id="A0A507CCW3"/>
<dbReference type="GeneID" id="42003229"/>
<dbReference type="STRING" id="1806994.A0A507CCW3"/>
<feature type="domain" description="IFT80 second beta-propeller" evidence="5">
    <location>
        <begin position="300"/>
        <end position="590"/>
    </location>
</feature>
<dbReference type="Pfam" id="PF00400">
    <property type="entry name" value="WD40"/>
    <property type="match status" value="3"/>
</dbReference>
<dbReference type="GO" id="GO:0030992">
    <property type="term" value="C:intraciliary transport particle B"/>
    <property type="evidence" value="ECO:0007669"/>
    <property type="project" value="TreeGrafter"/>
</dbReference>
<accession>A0A507CCW3</accession>
<keyword evidence="8" id="KW-1185">Reference proteome</keyword>
<evidence type="ECO:0000259" key="5">
    <source>
        <dbReference type="Pfam" id="PF23335"/>
    </source>
</evidence>
<dbReference type="SUPFAM" id="SSF50978">
    <property type="entry name" value="WD40 repeat-like"/>
    <property type="match status" value="2"/>
</dbReference>
<keyword evidence="4" id="KW-0853">WD repeat</keyword>
<reference evidence="7 8" key="1">
    <citation type="journal article" date="2019" name="Sci. Rep.">
        <title>Comparative genomics of chytrid fungi reveal insights into the obligate biotrophic and pathogenic lifestyle of Synchytrium endobioticum.</title>
        <authorList>
            <person name="van de Vossenberg B.T.L.H."/>
            <person name="Warris S."/>
            <person name="Nguyen H.D.T."/>
            <person name="van Gent-Pelzer M.P.E."/>
            <person name="Joly D.L."/>
            <person name="van de Geest H.C."/>
            <person name="Bonants P.J.M."/>
            <person name="Smith D.S."/>
            <person name="Levesque C.A."/>
            <person name="van der Lee T.A.J."/>
        </authorList>
    </citation>
    <scope>NUCLEOTIDE SEQUENCE [LARGE SCALE GENOMIC DNA]</scope>
    <source>
        <strain evidence="7 8">JEL517</strain>
    </source>
</reference>